<evidence type="ECO:0000313" key="2">
    <source>
        <dbReference type="EMBL" id="QEV19964.1"/>
    </source>
</evidence>
<dbReference type="SUPFAM" id="SSF54637">
    <property type="entry name" value="Thioesterase/thiol ester dehydrase-isomerase"/>
    <property type="match status" value="2"/>
</dbReference>
<evidence type="ECO:0008006" key="4">
    <source>
        <dbReference type="Google" id="ProtNLM"/>
    </source>
</evidence>
<dbReference type="Proteomes" id="UP000326553">
    <property type="component" value="Chromosome"/>
</dbReference>
<feature type="region of interest" description="Disordered" evidence="1">
    <location>
        <begin position="154"/>
        <end position="177"/>
    </location>
</feature>
<protein>
    <recommendedName>
        <fullName evidence="4">Thioesterase</fullName>
    </recommendedName>
</protein>
<dbReference type="KEGG" id="salw:CP975_22770"/>
<proteinExistence type="predicted"/>
<dbReference type="OrthoDB" id="4556615at2"/>
<organism evidence="2 3">
    <name type="scientific">Streptomyces alboniger</name>
    <dbReference type="NCBI Taxonomy" id="132473"/>
    <lineage>
        <taxon>Bacteria</taxon>
        <taxon>Bacillati</taxon>
        <taxon>Actinomycetota</taxon>
        <taxon>Actinomycetes</taxon>
        <taxon>Kitasatosporales</taxon>
        <taxon>Streptomycetaceae</taxon>
        <taxon>Streptomyces</taxon>
        <taxon>Streptomyces aurantiacus group</taxon>
    </lineage>
</organism>
<keyword evidence="3" id="KW-1185">Reference proteome</keyword>
<evidence type="ECO:0000256" key="1">
    <source>
        <dbReference type="SAM" id="MobiDB-lite"/>
    </source>
</evidence>
<sequence length="335" mass="37109">MADIDTAVKNVLTETTTVTLTPGYEGANIGTYIGFKHVNYLVEKAVIEHFRRQGLPVGELYEEYGLGFDLVDLEARLRGGVFVDDEASLEVRPVTGDDDTAFRFKVAITVLRDGEPKKIVTASAAAVLRRDEDDRRLPGRVPAPAALDRFTVATLGTPEPGDAVPATGEDLPSGGSTDQDPVLDQLLAGRNGHGWKFRVPYPYVHFFSRMHMSSYLRQMEEAKHRFVDARGISIGAQLAERNWIPAVTHSRIEILGEALLEEDLYTVYTVESVFKNLLYTSRMDCYVVREGHLVKMATGVITHGYGVVENGNQARVVTWDERIDRAIKGLPGEES</sequence>
<dbReference type="InterPro" id="IPR029069">
    <property type="entry name" value="HotDog_dom_sf"/>
</dbReference>
<dbReference type="RefSeq" id="WP_055528872.1">
    <property type="nucleotide sequence ID" value="NZ_CP023695.1"/>
</dbReference>
<accession>A0A5J6HN65</accession>
<reference evidence="2 3" key="1">
    <citation type="submission" date="2017-09" db="EMBL/GenBank/DDBJ databases">
        <authorList>
            <person name="Lee N."/>
            <person name="Cho B.-K."/>
        </authorList>
    </citation>
    <scope>NUCLEOTIDE SEQUENCE [LARGE SCALE GENOMIC DNA]</scope>
    <source>
        <strain evidence="2 3">ATCC 12461</strain>
    </source>
</reference>
<dbReference type="Gene3D" id="3.10.129.10">
    <property type="entry name" value="Hotdog Thioesterase"/>
    <property type="match status" value="2"/>
</dbReference>
<dbReference type="EMBL" id="CP023695">
    <property type="protein sequence ID" value="QEV19964.1"/>
    <property type="molecule type" value="Genomic_DNA"/>
</dbReference>
<name>A0A5J6HN65_STRAD</name>
<dbReference type="AlphaFoldDB" id="A0A5J6HN65"/>
<evidence type="ECO:0000313" key="3">
    <source>
        <dbReference type="Proteomes" id="UP000326553"/>
    </source>
</evidence>
<gene>
    <name evidence="2" type="ORF">CP975_22770</name>
</gene>